<proteinExistence type="inferred from homology"/>
<dbReference type="InterPro" id="IPR004381">
    <property type="entry name" value="Glycerate_kinase"/>
</dbReference>
<evidence type="ECO:0000256" key="3">
    <source>
        <dbReference type="ARBA" id="ARBA00022777"/>
    </source>
</evidence>
<dbReference type="OrthoDB" id="9774290at2"/>
<dbReference type="InterPro" id="IPR018197">
    <property type="entry name" value="Glycerate_kinase_RE-like"/>
</dbReference>
<dbReference type="InterPro" id="IPR036129">
    <property type="entry name" value="Glycerate_kinase_sf"/>
</dbReference>
<evidence type="ECO:0000256" key="2">
    <source>
        <dbReference type="ARBA" id="ARBA00022679"/>
    </source>
</evidence>
<keyword evidence="3 4" id="KW-0418">Kinase</keyword>
<dbReference type="Gene3D" id="3.90.1510.10">
    <property type="entry name" value="Glycerate kinase, domain 2"/>
    <property type="match status" value="1"/>
</dbReference>
<dbReference type="EC" id="2.7.1.31" evidence="5"/>
<evidence type="ECO:0000313" key="5">
    <source>
        <dbReference type="EMBL" id="CCH77587.1"/>
    </source>
</evidence>
<evidence type="ECO:0000313" key="6">
    <source>
        <dbReference type="Proteomes" id="UP000035721"/>
    </source>
</evidence>
<evidence type="ECO:0000256" key="4">
    <source>
        <dbReference type="PIRNR" id="PIRNR006078"/>
    </source>
</evidence>
<gene>
    <name evidence="5" type="primary">garK</name>
    <name evidence="5" type="ORF">BN12_2030006</name>
</gene>
<dbReference type="RefSeq" id="WP_048554488.1">
    <property type="nucleotide sequence ID" value="NZ_HF570958.1"/>
</dbReference>
<dbReference type="Proteomes" id="UP000035721">
    <property type="component" value="Unassembled WGS sequence"/>
</dbReference>
<dbReference type="InterPro" id="IPR018193">
    <property type="entry name" value="Glyc_kinase_flavodox-like_fold"/>
</dbReference>
<protein>
    <submittedName>
        <fullName evidence="5">Glycerate kinase I</fullName>
        <ecNumber evidence="5">2.7.1.31</ecNumber>
    </submittedName>
</protein>
<dbReference type="PANTHER" id="PTHR21599:SF0">
    <property type="entry name" value="GLYCERATE KINASE"/>
    <property type="match status" value="1"/>
</dbReference>
<dbReference type="GO" id="GO:0031388">
    <property type="term" value="P:organic acid phosphorylation"/>
    <property type="evidence" value="ECO:0007669"/>
    <property type="project" value="UniProtKB-UniRule"/>
</dbReference>
<dbReference type="STRING" id="1194083.BN12_2030006"/>
<dbReference type="AlphaFoldDB" id="A0A077LXG8"/>
<accession>A0A077LXG8</accession>
<dbReference type="PIRSF" id="PIRSF006078">
    <property type="entry name" value="GlxK"/>
    <property type="match status" value="1"/>
</dbReference>
<keyword evidence="6" id="KW-1185">Reference proteome</keyword>
<sequence length="372" mass="36453">MRVVVAPDKFKGSLSGAEVAAAVAAGIADVHPDVTATLAPVADGGDGTVAAAVAAGFEPRSVTVEGPTGEPVDAPYAMRGARAVVELAAACGIDLLPGGRFAPLTASTYGLGQVVADAVEHGAAEIVLGLGGSASTDGGAGMLQALGAVLHTDTGPLTARGGAALADIVSVDLGPLWERMAGVAVVVASDVDNPLLGPDGAAAVFGPQKGAAQEEVGLLDAALARWAGVVCAAVGRDDTTVPGAGAAGGAGFAALAVLDARLEQGIRLVLDLLDFDATLAGADLVVTGEGSLDEQSLAGKAPVGVAEAARRAGAPVVAVAGRCTLSPERLAAAGIRAAYPLSVLEPDVGTSMRNAAPLLREVGRRIAKEWVP</sequence>
<dbReference type="Gene3D" id="3.40.50.10350">
    <property type="entry name" value="Glycerate kinase, domain 1"/>
    <property type="match status" value="1"/>
</dbReference>
<dbReference type="NCBIfam" id="TIGR00045">
    <property type="entry name" value="glycerate kinase"/>
    <property type="match status" value="1"/>
</dbReference>
<comment type="caution">
    <text evidence="5">The sequence shown here is derived from an EMBL/GenBank/DDBJ whole genome shotgun (WGS) entry which is preliminary data.</text>
</comment>
<dbReference type="EMBL" id="CAJB01000117">
    <property type="protein sequence ID" value="CCH77587.1"/>
    <property type="molecule type" value="Genomic_DNA"/>
</dbReference>
<dbReference type="GO" id="GO:0008887">
    <property type="term" value="F:glycerate kinase activity"/>
    <property type="evidence" value="ECO:0007669"/>
    <property type="project" value="UniProtKB-UniRule"/>
</dbReference>
<keyword evidence="2 4" id="KW-0808">Transferase</keyword>
<comment type="similarity">
    <text evidence="1 4">Belongs to the glycerate kinase type-1 family.</text>
</comment>
<organism evidence="5 6">
    <name type="scientific">Nostocoides japonicum T1-X7</name>
    <dbReference type="NCBI Taxonomy" id="1194083"/>
    <lineage>
        <taxon>Bacteria</taxon>
        <taxon>Bacillati</taxon>
        <taxon>Actinomycetota</taxon>
        <taxon>Actinomycetes</taxon>
        <taxon>Micrococcales</taxon>
        <taxon>Intrasporangiaceae</taxon>
        <taxon>Nostocoides</taxon>
    </lineage>
</organism>
<dbReference type="SUPFAM" id="SSF110738">
    <property type="entry name" value="Glycerate kinase I"/>
    <property type="match status" value="1"/>
</dbReference>
<evidence type="ECO:0000256" key="1">
    <source>
        <dbReference type="ARBA" id="ARBA00006284"/>
    </source>
</evidence>
<reference evidence="5 6" key="1">
    <citation type="journal article" date="2013" name="ISME J.">
        <title>A metabolic model for members of the genus Tetrasphaera involved in enhanced biological phosphorus removal.</title>
        <authorList>
            <person name="Kristiansen R."/>
            <person name="Nguyen H.T.T."/>
            <person name="Saunders A.M."/>
            <person name="Nielsen J.L."/>
            <person name="Wimmer R."/>
            <person name="Le V.Q."/>
            <person name="McIlroy S.J."/>
            <person name="Petrovski S."/>
            <person name="Seviour R.J."/>
            <person name="Calteau A."/>
            <person name="Nielsen K.L."/>
            <person name="Nielsen P.H."/>
        </authorList>
    </citation>
    <scope>NUCLEOTIDE SEQUENCE [LARGE SCALE GENOMIC DNA]</scope>
    <source>
        <strain evidence="5 6">T1-X7</strain>
    </source>
</reference>
<dbReference type="PANTHER" id="PTHR21599">
    <property type="entry name" value="GLYCERATE KINASE"/>
    <property type="match status" value="1"/>
</dbReference>
<dbReference type="Pfam" id="PF02595">
    <property type="entry name" value="Gly_kinase"/>
    <property type="match status" value="1"/>
</dbReference>
<name>A0A077LXG8_9MICO</name>